<dbReference type="InterPro" id="IPR029033">
    <property type="entry name" value="His_PPase_superfam"/>
</dbReference>
<evidence type="ECO:0000313" key="3">
    <source>
        <dbReference type="EMBL" id="XAN07052.1"/>
    </source>
</evidence>
<dbReference type="Gene3D" id="3.40.50.1240">
    <property type="entry name" value="Phosphoglycerate mutase-like"/>
    <property type="match status" value="1"/>
</dbReference>
<reference evidence="3 4" key="1">
    <citation type="submission" date="2024-04" db="EMBL/GenBank/DDBJ databases">
        <title>Isolation of an actinomycete strain from pig manure.</title>
        <authorList>
            <person name="Gong T."/>
            <person name="Yu Z."/>
            <person name="An M."/>
            <person name="Wei C."/>
            <person name="Yang W."/>
            <person name="Liu L."/>
        </authorList>
    </citation>
    <scope>NUCLEOTIDE SEQUENCE [LARGE SCALE GENOMIC DNA]</scope>
    <source>
        <strain evidence="3 4">ZF39</strain>
    </source>
</reference>
<dbReference type="InterPro" id="IPR001345">
    <property type="entry name" value="PG/BPGM_mutase_AS"/>
</dbReference>
<keyword evidence="1" id="KW-0324">Glycolysis</keyword>
<sequence>MTASRLVIWRHGQTDWNLQGRWQGQADVPLNAVGRAQARRAAPALAGYGFTHLFSSDLLRAMETADILAGLVGLPVARDARLQEINVGNWVGRTMEQIGSEFTEVLIREEAGEDVVRGETGESVRQVAARTSEALREIAEGVPDGSVVGIVMHGLAARVGAFELMELAPDQAKVFRGLENCAWLVLDRGVRHDGASIWRLEAYNSRVFEA</sequence>
<dbReference type="InterPro" id="IPR050275">
    <property type="entry name" value="PGM_Phosphatase"/>
</dbReference>
<dbReference type="PROSITE" id="PS00175">
    <property type="entry name" value="PG_MUTASE"/>
    <property type="match status" value="1"/>
</dbReference>
<dbReference type="GO" id="GO:0016787">
    <property type="term" value="F:hydrolase activity"/>
    <property type="evidence" value="ECO:0007669"/>
    <property type="project" value="UniProtKB-KW"/>
</dbReference>
<accession>A0ABZ3FQA9</accession>
<dbReference type="PANTHER" id="PTHR48100">
    <property type="entry name" value="BROAD-SPECIFICITY PHOSPHATASE YOR283W-RELATED"/>
    <property type="match status" value="1"/>
</dbReference>
<protein>
    <submittedName>
        <fullName evidence="3">Histidine phosphatase family protein</fullName>
        <ecNumber evidence="3">3.1.3.-</ecNumber>
    </submittedName>
</protein>
<keyword evidence="2" id="KW-0413">Isomerase</keyword>
<dbReference type="EC" id="3.1.3.-" evidence="3"/>
<evidence type="ECO:0000256" key="2">
    <source>
        <dbReference type="ARBA" id="ARBA00023235"/>
    </source>
</evidence>
<gene>
    <name evidence="3" type="ORF">AADG42_06990</name>
</gene>
<dbReference type="Proteomes" id="UP001442841">
    <property type="component" value="Chromosome"/>
</dbReference>
<dbReference type="SMART" id="SM00855">
    <property type="entry name" value="PGAM"/>
    <property type="match status" value="1"/>
</dbReference>
<dbReference type="RefSeq" id="WP_425308506.1">
    <property type="nucleotide sequence ID" value="NZ_CP154795.1"/>
</dbReference>
<keyword evidence="3" id="KW-0378">Hydrolase</keyword>
<dbReference type="EMBL" id="CP154795">
    <property type="protein sequence ID" value="XAN07052.1"/>
    <property type="molecule type" value="Genomic_DNA"/>
</dbReference>
<keyword evidence="4" id="KW-1185">Reference proteome</keyword>
<dbReference type="Pfam" id="PF00300">
    <property type="entry name" value="His_Phos_1"/>
    <property type="match status" value="1"/>
</dbReference>
<name>A0ABZ3FQA9_9ACTN</name>
<dbReference type="SUPFAM" id="SSF53254">
    <property type="entry name" value="Phosphoglycerate mutase-like"/>
    <property type="match status" value="1"/>
</dbReference>
<dbReference type="PANTHER" id="PTHR48100:SF1">
    <property type="entry name" value="HISTIDINE PHOSPHATASE FAMILY PROTEIN-RELATED"/>
    <property type="match status" value="1"/>
</dbReference>
<organism evidence="3 4">
    <name type="scientific">Ammonicoccus fulvus</name>
    <dbReference type="NCBI Taxonomy" id="3138240"/>
    <lineage>
        <taxon>Bacteria</taxon>
        <taxon>Bacillati</taxon>
        <taxon>Actinomycetota</taxon>
        <taxon>Actinomycetes</taxon>
        <taxon>Propionibacteriales</taxon>
        <taxon>Propionibacteriaceae</taxon>
        <taxon>Ammonicoccus</taxon>
    </lineage>
</organism>
<proteinExistence type="predicted"/>
<evidence type="ECO:0000313" key="4">
    <source>
        <dbReference type="Proteomes" id="UP001442841"/>
    </source>
</evidence>
<dbReference type="InterPro" id="IPR013078">
    <property type="entry name" value="His_Pase_superF_clade-1"/>
</dbReference>
<evidence type="ECO:0000256" key="1">
    <source>
        <dbReference type="ARBA" id="ARBA00023152"/>
    </source>
</evidence>
<dbReference type="CDD" id="cd07067">
    <property type="entry name" value="HP_PGM_like"/>
    <property type="match status" value="1"/>
</dbReference>